<dbReference type="InterPro" id="IPR003615">
    <property type="entry name" value="HNH_nuc"/>
</dbReference>
<feature type="domain" description="HNH nuclease" evidence="1">
    <location>
        <begin position="62"/>
        <end position="99"/>
    </location>
</feature>
<protein>
    <recommendedName>
        <fullName evidence="1">HNH nuclease domain-containing protein</fullName>
    </recommendedName>
</protein>
<dbReference type="Pfam" id="PF13392">
    <property type="entry name" value="HNH_3"/>
    <property type="match status" value="1"/>
</dbReference>
<dbReference type="Gene3D" id="3.90.75.20">
    <property type="match status" value="1"/>
</dbReference>
<accession>A0A150ITM9</accession>
<dbReference type="AlphaFoldDB" id="A0A150ITM9"/>
<reference evidence="2 3" key="1">
    <citation type="journal article" date="2016" name="ISME J.">
        <title>Chasing the elusive Euryarchaeota class WSA2: genomes reveal a uniquely fastidious methyl-reducing methanogen.</title>
        <authorList>
            <person name="Nobu M.K."/>
            <person name="Narihiro T."/>
            <person name="Kuroda K."/>
            <person name="Mei R."/>
            <person name="Liu W.T."/>
        </authorList>
    </citation>
    <scope>NUCLEOTIDE SEQUENCE [LARGE SCALE GENOMIC DNA]</scope>
    <source>
        <strain evidence="2">U1lsi0528_Bin089</strain>
    </source>
</reference>
<gene>
    <name evidence="2" type="ORF">AMQ74_01616</name>
</gene>
<name>A0A150ITM9_9EURY</name>
<evidence type="ECO:0000313" key="3">
    <source>
        <dbReference type="Proteomes" id="UP000075578"/>
    </source>
</evidence>
<organism evidence="2 3">
    <name type="scientific">Candidatus Methanofastidiosum methylothiophilum</name>
    <dbReference type="NCBI Taxonomy" id="1705564"/>
    <lineage>
        <taxon>Archaea</taxon>
        <taxon>Methanobacteriati</taxon>
        <taxon>Methanobacteriota</taxon>
        <taxon>Stenosarchaea group</taxon>
        <taxon>Candidatus Methanofastidiosia</taxon>
        <taxon>Candidatus Methanofastidiosales</taxon>
        <taxon>Candidatus Methanofastidiosaceae</taxon>
        <taxon>Candidatus Methanofastidiosum</taxon>
    </lineage>
</organism>
<sequence>MDPKKYKKERSKYGTISMNKEFLQKDQKQMGIIKRVLLGFRYIGSSRKRVNGHRERVSHIQMEKELGRKLKKNEVVHHIDGNQFNDSKSNLLVLKRDKHTELERKIRVYLKENKKQPTKAWQLKELGGA</sequence>
<comment type="caution">
    <text evidence="2">The sequence shown here is derived from an EMBL/GenBank/DDBJ whole genome shotgun (WGS) entry which is preliminary data.</text>
</comment>
<evidence type="ECO:0000259" key="1">
    <source>
        <dbReference type="Pfam" id="PF13392"/>
    </source>
</evidence>
<dbReference type="EMBL" id="LNGD01000142">
    <property type="protein sequence ID" value="KYC48282.1"/>
    <property type="molecule type" value="Genomic_DNA"/>
</dbReference>
<proteinExistence type="predicted"/>
<dbReference type="Proteomes" id="UP000075578">
    <property type="component" value="Unassembled WGS sequence"/>
</dbReference>
<evidence type="ECO:0000313" key="2">
    <source>
        <dbReference type="EMBL" id="KYC48282.1"/>
    </source>
</evidence>